<accession>A0A2K3JUE1</accession>
<organism evidence="1 2">
    <name type="scientific">Trifolium pratense</name>
    <name type="common">Red clover</name>
    <dbReference type="NCBI Taxonomy" id="57577"/>
    <lineage>
        <taxon>Eukaryota</taxon>
        <taxon>Viridiplantae</taxon>
        <taxon>Streptophyta</taxon>
        <taxon>Embryophyta</taxon>
        <taxon>Tracheophyta</taxon>
        <taxon>Spermatophyta</taxon>
        <taxon>Magnoliopsida</taxon>
        <taxon>eudicotyledons</taxon>
        <taxon>Gunneridae</taxon>
        <taxon>Pentapetalae</taxon>
        <taxon>rosids</taxon>
        <taxon>fabids</taxon>
        <taxon>Fabales</taxon>
        <taxon>Fabaceae</taxon>
        <taxon>Papilionoideae</taxon>
        <taxon>50 kb inversion clade</taxon>
        <taxon>NPAAA clade</taxon>
        <taxon>Hologalegina</taxon>
        <taxon>IRL clade</taxon>
        <taxon>Trifolieae</taxon>
        <taxon>Trifolium</taxon>
    </lineage>
</organism>
<reference evidence="1 2" key="1">
    <citation type="journal article" date="2014" name="Am. J. Bot.">
        <title>Genome assembly and annotation for red clover (Trifolium pratense; Fabaceae).</title>
        <authorList>
            <person name="Istvanek J."/>
            <person name="Jaros M."/>
            <person name="Krenek A."/>
            <person name="Repkova J."/>
        </authorList>
    </citation>
    <scope>NUCLEOTIDE SEQUENCE [LARGE SCALE GENOMIC DNA]</scope>
    <source>
        <strain evidence="2">cv. Tatra</strain>
        <tissue evidence="1">Young leaves</tissue>
    </source>
</reference>
<gene>
    <name evidence="1" type="ORF">L195_g058814</name>
</gene>
<feature type="non-terminal residue" evidence="1">
    <location>
        <position position="1"/>
    </location>
</feature>
<dbReference type="EMBL" id="ASHM01124522">
    <property type="protein sequence ID" value="PNX57679.1"/>
    <property type="molecule type" value="Genomic_DNA"/>
</dbReference>
<dbReference type="Proteomes" id="UP000236291">
    <property type="component" value="Unassembled WGS sequence"/>
</dbReference>
<comment type="caution">
    <text evidence="1">The sequence shown here is derived from an EMBL/GenBank/DDBJ whole genome shotgun (WGS) entry which is preliminary data.</text>
</comment>
<evidence type="ECO:0000313" key="1">
    <source>
        <dbReference type="EMBL" id="PNX57679.1"/>
    </source>
</evidence>
<protein>
    <submittedName>
        <fullName evidence="1">Uncharacterized protein</fullName>
    </submittedName>
</protein>
<proteinExistence type="predicted"/>
<sequence>RMLHNLLGSLGKGILFEEMVTRAIDYAGFLVDTRLTPEYCTFLGE</sequence>
<reference evidence="1 2" key="2">
    <citation type="journal article" date="2017" name="Front. Plant Sci.">
        <title>Gene Classification and Mining of Molecular Markers Useful in Red Clover (Trifolium pratense) Breeding.</title>
        <authorList>
            <person name="Istvanek J."/>
            <person name="Dluhosova J."/>
            <person name="Dluhos P."/>
            <person name="Patkova L."/>
            <person name="Nedelnik J."/>
            <person name="Repkova J."/>
        </authorList>
    </citation>
    <scope>NUCLEOTIDE SEQUENCE [LARGE SCALE GENOMIC DNA]</scope>
    <source>
        <strain evidence="2">cv. Tatra</strain>
        <tissue evidence="1">Young leaves</tissue>
    </source>
</reference>
<name>A0A2K3JUE1_TRIPR</name>
<evidence type="ECO:0000313" key="2">
    <source>
        <dbReference type="Proteomes" id="UP000236291"/>
    </source>
</evidence>
<dbReference type="AlphaFoldDB" id="A0A2K3JUE1"/>